<reference evidence="2 3" key="1">
    <citation type="submission" date="2016-10" db="EMBL/GenBank/DDBJ databases">
        <title>Reductive evolution of mitochondrial metabolism and differential evolution of invasion-related proteins in Cryptosporidium.</title>
        <authorList>
            <person name="Liu S."/>
            <person name="Roellig D.M."/>
            <person name="Guo Y."/>
            <person name="Li N."/>
            <person name="Frace M.A."/>
            <person name="Tang K."/>
            <person name="Zhang L."/>
            <person name="Feng Y."/>
            <person name="Xiao L."/>
        </authorList>
    </citation>
    <scope>NUCLEOTIDE SEQUENCE [LARGE SCALE GENOMIC DNA]</scope>
    <source>
        <strain evidence="2">39726</strain>
    </source>
</reference>
<dbReference type="EMBL" id="LRBP01000009">
    <property type="protein sequence ID" value="OII74511.1"/>
    <property type="molecule type" value="Genomic_DNA"/>
</dbReference>
<dbReference type="VEuPathDB" id="CryptoDB:cubi_00064"/>
<comment type="caution">
    <text evidence="2">The sequence shown here is derived from an EMBL/GenBank/DDBJ whole genome shotgun (WGS) entry which is preliminary data.</text>
</comment>
<organism evidence="2 3">
    <name type="scientific">Cryptosporidium ubiquitum</name>
    <dbReference type="NCBI Taxonomy" id="857276"/>
    <lineage>
        <taxon>Eukaryota</taxon>
        <taxon>Sar</taxon>
        <taxon>Alveolata</taxon>
        <taxon>Apicomplexa</taxon>
        <taxon>Conoidasida</taxon>
        <taxon>Coccidia</taxon>
        <taxon>Eucoccidiorida</taxon>
        <taxon>Eimeriorina</taxon>
        <taxon>Cryptosporidiidae</taxon>
        <taxon>Cryptosporidium</taxon>
    </lineage>
</organism>
<evidence type="ECO:0000256" key="1">
    <source>
        <dbReference type="SAM" id="MobiDB-lite"/>
    </source>
</evidence>
<keyword evidence="3" id="KW-1185">Reference proteome</keyword>
<dbReference type="GeneID" id="39976857"/>
<feature type="region of interest" description="Disordered" evidence="1">
    <location>
        <begin position="71"/>
        <end position="249"/>
    </location>
</feature>
<name>A0A1J4MKF8_9CRYT</name>
<protein>
    <submittedName>
        <fullName evidence="2">Uncharacterized protein</fullName>
    </submittedName>
</protein>
<dbReference type="Proteomes" id="UP000186176">
    <property type="component" value="Unassembled WGS sequence"/>
</dbReference>
<dbReference type="AlphaFoldDB" id="A0A1J4MKF8"/>
<dbReference type="OrthoDB" id="344369at2759"/>
<evidence type="ECO:0000313" key="3">
    <source>
        <dbReference type="Proteomes" id="UP000186176"/>
    </source>
</evidence>
<proteinExistence type="predicted"/>
<gene>
    <name evidence="2" type="ORF">cubi_00064</name>
</gene>
<evidence type="ECO:0000313" key="2">
    <source>
        <dbReference type="EMBL" id="OII74511.1"/>
    </source>
</evidence>
<sequence>MPELKRDCFSISDVSALLKEEIDEDEKSLCLGLVLDSGKEKKETRDDLNSKSNEELNLKFIFKECGPDVKISEKSKAQNNERNRKNCNLEKKQKEEVKEQKKEVSNKQKEETTNGKKNIGKEQQKEMSKKEKEETDKNKKNMGKEQKKEVSKKQKEETAKDKKNTGKDQKKEVSKKQKEEAAKDKKNMGKDQKKEVGKKQKEETAKDKKSIGKEQKKEVSKKQKEETARGKLKEVDKNQKKEFKKEKKDFEKEDNTILKKTGKEDNSSAKDFHIKIPYRETNHIPSCLFEPDNMDSSDPLRISKYNVYIHETSRLFSVDTACRYVFIKRISRLDNAIQHVIDEGWNAFACKRDHKDFQNLMTTNISEKLLEDYDLTANVEKIEGYEPLDLPKTRITFHANPIIMNNYNQDLNIVNTNYDYNDNLSNNNSNHFNVNIHQTISKE</sequence>
<accession>A0A1J4MKF8</accession>
<dbReference type="RefSeq" id="XP_028875657.1">
    <property type="nucleotide sequence ID" value="XM_029017078.1"/>
</dbReference>